<dbReference type="GO" id="GO:0016787">
    <property type="term" value="F:hydrolase activity"/>
    <property type="evidence" value="ECO:0007669"/>
    <property type="project" value="UniProtKB-KW"/>
</dbReference>
<comment type="caution">
    <text evidence="6">The sequence shown here is derived from an EMBL/GenBank/DDBJ whole genome shotgun (WGS) entry which is preliminary data.</text>
</comment>
<dbReference type="Proteomes" id="UP001161064">
    <property type="component" value="Unassembled WGS sequence"/>
</dbReference>
<evidence type="ECO:0000313" key="7">
    <source>
        <dbReference type="Proteomes" id="UP001161064"/>
    </source>
</evidence>
<keyword evidence="7" id="KW-1185">Reference proteome</keyword>
<feature type="domain" description="NlpC/P60" evidence="5">
    <location>
        <begin position="157"/>
        <end position="281"/>
    </location>
</feature>
<evidence type="ECO:0000256" key="1">
    <source>
        <dbReference type="ARBA" id="ARBA00007074"/>
    </source>
</evidence>
<dbReference type="RefSeq" id="WP_284359456.1">
    <property type="nucleotide sequence ID" value="NZ_BPFZ01000004.1"/>
</dbReference>
<evidence type="ECO:0000256" key="2">
    <source>
        <dbReference type="ARBA" id="ARBA00022670"/>
    </source>
</evidence>
<dbReference type="PANTHER" id="PTHR47359">
    <property type="entry name" value="PEPTIDOGLYCAN DL-ENDOPEPTIDASE CWLO"/>
    <property type="match status" value="1"/>
</dbReference>
<keyword evidence="2" id="KW-0645">Protease</keyword>
<dbReference type="Gene3D" id="2.30.30.40">
    <property type="entry name" value="SH3 Domains"/>
    <property type="match status" value="1"/>
</dbReference>
<dbReference type="InterPro" id="IPR041382">
    <property type="entry name" value="SH3_16"/>
</dbReference>
<dbReference type="SUPFAM" id="SSF54001">
    <property type="entry name" value="Cysteine proteinases"/>
    <property type="match status" value="1"/>
</dbReference>
<proteinExistence type="inferred from homology"/>
<dbReference type="InterPro" id="IPR000064">
    <property type="entry name" value="NLP_P60_dom"/>
</dbReference>
<gene>
    <name evidence="6" type="ORF">PsB1_0972</name>
</gene>
<evidence type="ECO:0000256" key="4">
    <source>
        <dbReference type="ARBA" id="ARBA00022807"/>
    </source>
</evidence>
<organism evidence="6 7">
    <name type="scientific">Candidatus Phycosocius spiralis</name>
    <dbReference type="NCBI Taxonomy" id="2815099"/>
    <lineage>
        <taxon>Bacteria</taxon>
        <taxon>Pseudomonadati</taxon>
        <taxon>Pseudomonadota</taxon>
        <taxon>Alphaproteobacteria</taxon>
        <taxon>Caulobacterales</taxon>
        <taxon>Caulobacterales incertae sedis</taxon>
        <taxon>Candidatus Phycosocius</taxon>
    </lineage>
</organism>
<protein>
    <submittedName>
        <fullName evidence="6">Hydrolase Nlp/P60</fullName>
    </submittedName>
</protein>
<dbReference type="InterPro" id="IPR038765">
    <property type="entry name" value="Papain-like_cys_pep_sf"/>
</dbReference>
<name>A0ABQ4PV09_9PROT</name>
<evidence type="ECO:0000256" key="3">
    <source>
        <dbReference type="ARBA" id="ARBA00022801"/>
    </source>
</evidence>
<reference evidence="6" key="1">
    <citation type="submission" date="2021-05" db="EMBL/GenBank/DDBJ databases">
        <authorList>
            <person name="Tanabe Y."/>
        </authorList>
    </citation>
    <scope>NUCLEOTIDE SEQUENCE</scope>
    <source>
        <strain evidence="6">BOTRYCO-1</strain>
    </source>
</reference>
<evidence type="ECO:0000259" key="5">
    <source>
        <dbReference type="PROSITE" id="PS51935"/>
    </source>
</evidence>
<sequence length="281" mass="30536">MRLDPNLNPFRPDLAAVKLKGLVSADHYVEPTLFQVSAAVAPLRKVGAPDGEQINQALHGDMIEIYEERDGFGWGQMRSDGYVGWLDMEALSAPVLPVTAKVQVLRTYALSAPSVRAAPHFLLSLGAQVTELGREENGFVETARAGWVYAAHLAPLRACASDPVAVAEQFLHAPYQWGGVESLGLDCSGLIQTAFKAAGITMPRDSYMQREIGHEVAWDASLQGLMRGDIVCWNGHVALMTSPTDIIHANGFHMQVVREPLAHAEARIAASYGSIITIRRL</sequence>
<keyword evidence="3 6" id="KW-0378">Hydrolase</keyword>
<dbReference type="PANTHER" id="PTHR47359:SF3">
    <property type="entry name" value="NLP_P60 DOMAIN-CONTAINING PROTEIN-RELATED"/>
    <property type="match status" value="1"/>
</dbReference>
<evidence type="ECO:0000313" key="6">
    <source>
        <dbReference type="EMBL" id="GIU66818.1"/>
    </source>
</evidence>
<dbReference type="PROSITE" id="PS51935">
    <property type="entry name" value="NLPC_P60"/>
    <property type="match status" value="1"/>
</dbReference>
<dbReference type="Pfam" id="PF18348">
    <property type="entry name" value="SH3_16"/>
    <property type="match status" value="1"/>
</dbReference>
<dbReference type="Gene3D" id="3.90.1720.10">
    <property type="entry name" value="endopeptidase domain like (from Nostoc punctiforme)"/>
    <property type="match status" value="1"/>
</dbReference>
<comment type="similarity">
    <text evidence="1">Belongs to the peptidase C40 family.</text>
</comment>
<reference evidence="6" key="2">
    <citation type="journal article" date="2023" name="ISME Commun">
        <title>Characterization of a bloom-associated alphaproteobacterial lineage, 'Candidatus Phycosocius': insights into freshwater algal-bacterial interactions.</title>
        <authorList>
            <person name="Tanabe Y."/>
            <person name="Yamaguchi H."/>
            <person name="Yoshida M."/>
            <person name="Kai A."/>
            <person name="Okazaki Y."/>
        </authorList>
    </citation>
    <scope>NUCLEOTIDE SEQUENCE</scope>
    <source>
        <strain evidence="6">BOTRYCO-1</strain>
    </source>
</reference>
<dbReference type="InterPro" id="IPR051794">
    <property type="entry name" value="PG_Endopeptidase_C40"/>
</dbReference>
<dbReference type="Pfam" id="PF00877">
    <property type="entry name" value="NLPC_P60"/>
    <property type="match status" value="1"/>
</dbReference>
<accession>A0ABQ4PV09</accession>
<dbReference type="EMBL" id="BPFZ01000004">
    <property type="protein sequence ID" value="GIU66818.1"/>
    <property type="molecule type" value="Genomic_DNA"/>
</dbReference>
<keyword evidence="4" id="KW-0788">Thiol protease</keyword>